<dbReference type="Proteomes" id="UP000285109">
    <property type="component" value="Unassembled WGS sequence"/>
</dbReference>
<reference evidence="1 2" key="1">
    <citation type="submission" date="2018-08" db="EMBL/GenBank/DDBJ databases">
        <title>A genome reference for cultivated species of the human gut microbiota.</title>
        <authorList>
            <person name="Zou Y."/>
            <person name="Xue W."/>
            <person name="Luo G."/>
        </authorList>
    </citation>
    <scope>NUCLEOTIDE SEQUENCE [LARGE SCALE GENOMIC DNA]</scope>
    <source>
        <strain evidence="1 2">AF31-28B-AC</strain>
    </source>
</reference>
<dbReference type="EMBL" id="QRQK01000067">
    <property type="protein sequence ID" value="RHM90942.1"/>
    <property type="molecule type" value="Genomic_DNA"/>
</dbReference>
<evidence type="ECO:0000313" key="1">
    <source>
        <dbReference type="EMBL" id="RHM90942.1"/>
    </source>
</evidence>
<proteinExistence type="predicted"/>
<organism evidence="1 2">
    <name type="scientific">Phocaeicola plebeius</name>
    <dbReference type="NCBI Taxonomy" id="310297"/>
    <lineage>
        <taxon>Bacteria</taxon>
        <taxon>Pseudomonadati</taxon>
        <taxon>Bacteroidota</taxon>
        <taxon>Bacteroidia</taxon>
        <taxon>Bacteroidales</taxon>
        <taxon>Bacteroidaceae</taxon>
        <taxon>Phocaeicola</taxon>
    </lineage>
</organism>
<evidence type="ECO:0000313" key="2">
    <source>
        <dbReference type="Proteomes" id="UP000285109"/>
    </source>
</evidence>
<protein>
    <submittedName>
        <fullName evidence="1">Uncharacterized protein</fullName>
    </submittedName>
</protein>
<accession>A0A415SP13</accession>
<sequence length="63" mass="7056">MQPCLTRCRQNVGSTKTCIKNMKKKIICVGTTLYKIVNQSHIDGGYMKKVLSQAFGDRKAIAH</sequence>
<comment type="caution">
    <text evidence="1">The sequence shown here is derived from an EMBL/GenBank/DDBJ whole genome shotgun (WGS) entry which is preliminary data.</text>
</comment>
<dbReference type="AlphaFoldDB" id="A0A415SP13"/>
<name>A0A415SP13_9BACT</name>
<gene>
    <name evidence="1" type="ORF">DWZ34_17705</name>
</gene>